<keyword evidence="1" id="KW-0472">Membrane</keyword>
<feature type="transmembrane region" description="Helical" evidence="1">
    <location>
        <begin position="40"/>
        <end position="59"/>
    </location>
</feature>
<dbReference type="EMBL" id="JRLX01000008">
    <property type="protein sequence ID" value="KGO86868.1"/>
    <property type="molecule type" value="Genomic_DNA"/>
</dbReference>
<proteinExistence type="predicted"/>
<reference evidence="2 3" key="1">
    <citation type="submission" date="2013-09" db="EMBL/GenBank/DDBJ databases">
        <authorList>
            <person name="Zeng Z."/>
            <person name="Chen C."/>
        </authorList>
    </citation>
    <scope>NUCLEOTIDE SEQUENCE [LARGE SCALE GENOMIC DNA]</scope>
    <source>
        <strain evidence="2 3">WB 3.3-2</strain>
    </source>
</reference>
<keyword evidence="3" id="KW-1185">Reference proteome</keyword>
<organism evidence="2 3">
    <name type="scientific">Flavobacterium rivuli WB 3.3-2 = DSM 21788</name>
    <dbReference type="NCBI Taxonomy" id="1121895"/>
    <lineage>
        <taxon>Bacteria</taxon>
        <taxon>Pseudomonadati</taxon>
        <taxon>Bacteroidota</taxon>
        <taxon>Flavobacteriia</taxon>
        <taxon>Flavobacteriales</taxon>
        <taxon>Flavobacteriaceae</taxon>
        <taxon>Flavobacterium</taxon>
    </lineage>
</organism>
<dbReference type="RefSeq" id="WP_020211148.1">
    <property type="nucleotide sequence ID" value="NZ_JRLX01000008.1"/>
</dbReference>
<accession>A0A0A2M5Y4</accession>
<dbReference type="OrthoDB" id="1274170at2"/>
<evidence type="ECO:0000313" key="3">
    <source>
        <dbReference type="Proteomes" id="UP000030152"/>
    </source>
</evidence>
<dbReference type="Proteomes" id="UP000030152">
    <property type="component" value="Unassembled WGS sequence"/>
</dbReference>
<feature type="transmembrane region" description="Helical" evidence="1">
    <location>
        <begin position="9"/>
        <end position="28"/>
    </location>
</feature>
<gene>
    <name evidence="2" type="ORF">Q765_09610</name>
</gene>
<evidence type="ECO:0000313" key="2">
    <source>
        <dbReference type="EMBL" id="KGO86868.1"/>
    </source>
</evidence>
<name>A0A0A2M5Y4_9FLAO</name>
<dbReference type="eggNOG" id="ENOG50331ZJ">
    <property type="taxonomic scope" value="Bacteria"/>
</dbReference>
<sequence length="64" mass="7526">MRKRHEQKLLILAILLLMAFNMPLMLLFDSADAVGGIPLLYVYFFSVWTLSILISVFVIKRYYE</sequence>
<protein>
    <submittedName>
        <fullName evidence="2">Uncharacterized protein</fullName>
    </submittedName>
</protein>
<comment type="caution">
    <text evidence="2">The sequence shown here is derived from an EMBL/GenBank/DDBJ whole genome shotgun (WGS) entry which is preliminary data.</text>
</comment>
<dbReference type="STRING" id="1121895.GCA_000378485_00023"/>
<keyword evidence="1" id="KW-0812">Transmembrane</keyword>
<evidence type="ECO:0000256" key="1">
    <source>
        <dbReference type="SAM" id="Phobius"/>
    </source>
</evidence>
<keyword evidence="1" id="KW-1133">Transmembrane helix</keyword>
<dbReference type="AlphaFoldDB" id="A0A0A2M5Y4"/>